<dbReference type="InterPro" id="IPR000055">
    <property type="entry name" value="Restrct_endonuc_typeI_TRD"/>
</dbReference>
<accession>A0A2D3TD00</accession>
<dbReference type="Gene3D" id="3.90.220.20">
    <property type="entry name" value="DNA methylase specificity domains"/>
    <property type="match status" value="2"/>
</dbReference>
<evidence type="ECO:0000256" key="2">
    <source>
        <dbReference type="ARBA" id="ARBA00022747"/>
    </source>
</evidence>
<proteinExistence type="inferred from homology"/>
<keyword evidence="3" id="KW-0238">DNA-binding</keyword>
<evidence type="ECO:0000256" key="1">
    <source>
        <dbReference type="ARBA" id="ARBA00010923"/>
    </source>
</evidence>
<sequence length="381" mass="43116">MTSPLNDKLKNVKWGGFVIGDLFDIATPKKRFDANKVTVFKVGKWPYIVRTRTCNGQKGFINEDERYLNEGNTISFGQDTATMFYQETPYFTGDKIKVFKPKYERFGKENAQFFIAIMIKSFSSFSWGASSFSVDIIKNQRLNLPIINDDVIDFDFIEGFIAELEAERIAELEAYLTAAGLKDYNLTIEEQQALDNYNDLIFNEFNVVDIFDVKNTGSILSRDIKQNSGSTPYLCASSENNGVSSYISYDKRYLENGGCIFIGGKTFVVSYQENDFYSNDSHNLILSLKGKNGKTKSTQLYLATCVHKSLNHKYSWGDSISNKKIQKDTISLPSKSNHPEFSSMEILISAIQKLVIKDVAQYADQKIATHKKVVKSGAEMI</sequence>
<organism evidence="5 6">
    <name type="scientific">Candidatus Williamhamiltonella defendens</name>
    <dbReference type="NCBI Taxonomy" id="138072"/>
    <lineage>
        <taxon>Bacteria</taxon>
        <taxon>Pseudomonadati</taxon>
        <taxon>Pseudomonadota</taxon>
        <taxon>Gammaproteobacteria</taxon>
        <taxon>Enterobacterales</taxon>
        <taxon>Enterobacteriaceae</taxon>
        <taxon>aphid secondary symbionts</taxon>
        <taxon>Candidatus Williamhamiltonella</taxon>
    </lineage>
</organism>
<keyword evidence="5" id="KW-0540">Nuclease</keyword>
<feature type="domain" description="Type I restriction modification DNA specificity" evidence="4">
    <location>
        <begin position="12"/>
        <end position="174"/>
    </location>
</feature>
<keyword evidence="5" id="KW-0255">Endonuclease</keyword>
<dbReference type="AlphaFoldDB" id="A0A2D3TD00"/>
<name>A0A2D3TD00_9ENTR</name>
<reference evidence="6" key="1">
    <citation type="submission" date="2016-10" db="EMBL/GenBank/DDBJ databases">
        <authorList>
            <person name="Chevignon G."/>
        </authorList>
    </citation>
    <scope>NUCLEOTIDE SEQUENCE [LARGE SCALE GENOMIC DNA]</scope>
    <source>
        <strain evidence="6">ZA17</strain>
    </source>
</reference>
<dbReference type="GO" id="GO:0009307">
    <property type="term" value="P:DNA restriction-modification system"/>
    <property type="evidence" value="ECO:0007669"/>
    <property type="project" value="UniProtKB-KW"/>
</dbReference>
<dbReference type="Pfam" id="PF01420">
    <property type="entry name" value="Methylase_S"/>
    <property type="match status" value="2"/>
</dbReference>
<comment type="similarity">
    <text evidence="1">Belongs to the type-I restriction system S methylase family.</text>
</comment>
<evidence type="ECO:0000313" key="5">
    <source>
        <dbReference type="EMBL" id="ATW33655.1"/>
    </source>
</evidence>
<dbReference type="InterPro" id="IPR044946">
    <property type="entry name" value="Restrct_endonuc_typeI_TRD_sf"/>
</dbReference>
<dbReference type="RefSeq" id="WP_100096405.1">
    <property type="nucleotide sequence ID" value="NZ_CP017613.1"/>
</dbReference>
<dbReference type="GO" id="GO:0004519">
    <property type="term" value="F:endonuclease activity"/>
    <property type="evidence" value="ECO:0007669"/>
    <property type="project" value="UniProtKB-KW"/>
</dbReference>
<dbReference type="GO" id="GO:0003677">
    <property type="term" value="F:DNA binding"/>
    <property type="evidence" value="ECO:0007669"/>
    <property type="project" value="UniProtKB-KW"/>
</dbReference>
<gene>
    <name evidence="5" type="ORF">BJP43_04450</name>
</gene>
<evidence type="ECO:0000256" key="3">
    <source>
        <dbReference type="ARBA" id="ARBA00023125"/>
    </source>
</evidence>
<dbReference type="REBASE" id="224978">
    <property type="entry name" value="S.HdeZA17I"/>
</dbReference>
<keyword evidence="2" id="KW-0680">Restriction system</keyword>
<dbReference type="Proteomes" id="UP000229055">
    <property type="component" value="Chromosome"/>
</dbReference>
<dbReference type="SUPFAM" id="SSF116734">
    <property type="entry name" value="DNA methylase specificity domain"/>
    <property type="match status" value="1"/>
</dbReference>
<evidence type="ECO:0000259" key="4">
    <source>
        <dbReference type="Pfam" id="PF01420"/>
    </source>
</evidence>
<keyword evidence="5" id="KW-0378">Hydrolase</keyword>
<feature type="domain" description="Type I restriction modification DNA specificity" evidence="4">
    <location>
        <begin position="203"/>
        <end position="337"/>
    </location>
</feature>
<reference evidence="6" key="2">
    <citation type="submission" date="2017-11" db="EMBL/GenBank/DDBJ databases">
        <title>PacBio sequencing of new strain of the secondary endosymbiont Candidatus Hamiltonella defensa.</title>
        <authorList>
            <person name="Strand M.R."/>
            <person name="Oliver K."/>
        </authorList>
    </citation>
    <scope>NUCLEOTIDE SEQUENCE [LARGE SCALE GENOMIC DNA]</scope>
    <source>
        <strain evidence="6">ZA17</strain>
    </source>
</reference>
<dbReference type="EMBL" id="CP017613">
    <property type="protein sequence ID" value="ATW33655.1"/>
    <property type="molecule type" value="Genomic_DNA"/>
</dbReference>
<protein>
    <submittedName>
        <fullName evidence="5">Type II restriction endonuclease subunit R</fullName>
    </submittedName>
</protein>
<evidence type="ECO:0000313" key="6">
    <source>
        <dbReference type="Proteomes" id="UP000229055"/>
    </source>
</evidence>